<protein>
    <submittedName>
        <fullName evidence="4">TonB-dependent outer membrane receptor, SusC/RagA subfamily, signature region</fullName>
    </submittedName>
</protein>
<dbReference type="InterPro" id="IPR047565">
    <property type="entry name" value="Alpha-macroglob_thiol-ester_cl"/>
</dbReference>
<keyword evidence="2" id="KW-0732">Signal</keyword>
<reference evidence="4 5" key="1">
    <citation type="submission" date="2016-10" db="EMBL/GenBank/DDBJ databases">
        <authorList>
            <person name="de Groot N.N."/>
        </authorList>
    </citation>
    <scope>NUCLEOTIDE SEQUENCE [LARGE SCALE GENOMIC DNA]</scope>
    <source>
        <strain evidence="4 5">CGMCC 1.6114</strain>
    </source>
</reference>
<dbReference type="Pfam" id="PF07715">
    <property type="entry name" value="Plug"/>
    <property type="match status" value="1"/>
</dbReference>
<dbReference type="InterPro" id="IPR008969">
    <property type="entry name" value="CarboxyPept-like_regulatory"/>
</dbReference>
<feature type="chain" id="PRO_5010311640" evidence="2">
    <location>
        <begin position="20"/>
        <end position="2191"/>
    </location>
</feature>
<dbReference type="SUPFAM" id="SSF56935">
    <property type="entry name" value="Porins"/>
    <property type="match status" value="1"/>
</dbReference>
<dbReference type="InterPro" id="IPR008930">
    <property type="entry name" value="Terpenoid_cyclase/PrenylTrfase"/>
</dbReference>
<dbReference type="PANTHER" id="PTHR40094:SF1">
    <property type="entry name" value="UBIQUITIN DOMAIN-CONTAINING PROTEIN"/>
    <property type="match status" value="1"/>
</dbReference>
<dbReference type="InterPro" id="IPR037066">
    <property type="entry name" value="Plug_dom_sf"/>
</dbReference>
<evidence type="ECO:0000256" key="1">
    <source>
        <dbReference type="ARBA" id="ARBA00010556"/>
    </source>
</evidence>
<dbReference type="InterPro" id="IPR002890">
    <property type="entry name" value="MG2"/>
</dbReference>
<evidence type="ECO:0000313" key="5">
    <source>
        <dbReference type="Proteomes" id="UP000183209"/>
    </source>
</evidence>
<dbReference type="Pfam" id="PF01835">
    <property type="entry name" value="MG2"/>
    <property type="match status" value="1"/>
</dbReference>
<dbReference type="OrthoDB" id="9767116at2"/>
<gene>
    <name evidence="4" type="ORF">SAMN04487906_2220</name>
</gene>
<dbReference type="SMART" id="SM01419">
    <property type="entry name" value="Thiol-ester_cl"/>
    <property type="match status" value="1"/>
</dbReference>
<dbReference type="SUPFAM" id="SSF49464">
    <property type="entry name" value="Carboxypeptidase regulatory domain-like"/>
    <property type="match status" value="1"/>
</dbReference>
<dbReference type="InterPro" id="IPR051802">
    <property type="entry name" value="YfhM-like"/>
</dbReference>
<dbReference type="Pfam" id="PF13715">
    <property type="entry name" value="CarbopepD_reg_2"/>
    <property type="match status" value="1"/>
</dbReference>
<dbReference type="EMBL" id="FPAG01000006">
    <property type="protein sequence ID" value="SFS93998.1"/>
    <property type="molecule type" value="Genomic_DNA"/>
</dbReference>
<dbReference type="InterPro" id="IPR012910">
    <property type="entry name" value="Plug_dom"/>
</dbReference>
<dbReference type="Pfam" id="PF00207">
    <property type="entry name" value="A2M"/>
    <property type="match status" value="1"/>
</dbReference>
<dbReference type="Gene3D" id="1.50.10.20">
    <property type="match status" value="1"/>
</dbReference>
<dbReference type="Gene3D" id="2.60.40.1120">
    <property type="entry name" value="Carboxypeptidase-like, regulatory domain"/>
    <property type="match status" value="1"/>
</dbReference>
<keyword evidence="4" id="KW-0675">Receptor</keyword>
<comment type="similarity">
    <text evidence="1">Belongs to the protease inhibitor I39 (alpha-2-macroglobulin) family. Bacterial alpha-2-macroglobulin subfamily.</text>
</comment>
<name>A0A1I6TY18_9FLAO</name>
<dbReference type="Proteomes" id="UP000183209">
    <property type="component" value="Unassembled WGS sequence"/>
</dbReference>
<dbReference type="Pfam" id="PF17973">
    <property type="entry name" value="bMG10"/>
    <property type="match status" value="1"/>
</dbReference>
<dbReference type="SMART" id="SM01360">
    <property type="entry name" value="A2M"/>
    <property type="match status" value="1"/>
</dbReference>
<dbReference type="InterPro" id="IPR001599">
    <property type="entry name" value="Macroglobln_a2"/>
</dbReference>
<dbReference type="PANTHER" id="PTHR40094">
    <property type="entry name" value="ALPHA-2-MACROGLOBULIN HOMOLOG"/>
    <property type="match status" value="1"/>
</dbReference>
<evidence type="ECO:0000256" key="2">
    <source>
        <dbReference type="SAM" id="SignalP"/>
    </source>
</evidence>
<accession>A0A1I6TY18</accession>
<dbReference type="RefSeq" id="WP_074978860.1">
    <property type="nucleotide sequence ID" value="NZ_FPAG01000006.1"/>
</dbReference>
<proteinExistence type="inferred from homology"/>
<organism evidence="4 5">
    <name type="scientific">Zhouia amylolytica</name>
    <dbReference type="NCBI Taxonomy" id="376730"/>
    <lineage>
        <taxon>Bacteria</taxon>
        <taxon>Pseudomonadati</taxon>
        <taxon>Bacteroidota</taxon>
        <taxon>Flavobacteriia</taxon>
        <taxon>Flavobacteriales</taxon>
        <taxon>Flavobacteriaceae</taxon>
        <taxon>Zhouia</taxon>
    </lineage>
</organism>
<dbReference type="SUPFAM" id="SSF48239">
    <property type="entry name" value="Terpenoid cyclases/Protein prenyltransferases"/>
    <property type="match status" value="1"/>
</dbReference>
<dbReference type="Gene3D" id="2.60.40.1930">
    <property type="match status" value="1"/>
</dbReference>
<dbReference type="InterPro" id="IPR041246">
    <property type="entry name" value="Bact_MG10"/>
</dbReference>
<dbReference type="Gene3D" id="2.170.130.10">
    <property type="entry name" value="TonB-dependent receptor, plug domain"/>
    <property type="match status" value="1"/>
</dbReference>
<evidence type="ECO:0000259" key="3">
    <source>
        <dbReference type="SMART" id="SM01360"/>
    </source>
</evidence>
<feature type="domain" description="Alpha-2-macroglobulin" evidence="3">
    <location>
        <begin position="1422"/>
        <end position="1512"/>
    </location>
</feature>
<dbReference type="GO" id="GO:0004866">
    <property type="term" value="F:endopeptidase inhibitor activity"/>
    <property type="evidence" value="ECO:0007669"/>
    <property type="project" value="InterPro"/>
</dbReference>
<evidence type="ECO:0000313" key="4">
    <source>
        <dbReference type="EMBL" id="SFS93998.1"/>
    </source>
</evidence>
<feature type="signal peptide" evidence="2">
    <location>
        <begin position="1"/>
        <end position="19"/>
    </location>
</feature>
<sequence length="2191" mass="251434">MKKVILLLIIILIQQFASAQKYEKHWNKVENYELQERPKSALGIVDKIYKKATRKGETTEIIKCFFYHSKFINHLKEDSQDEIIRDISQLIQNSKFPTTAILESMYAEMLDQYAAKNRYKIGRRTQTDSTNNSDDYKTWDLQTLTSEIEKHYRKSLAEEEKLKQLSLTEFELILTKSDMSQKYRPTLFDFLSHRAIDFYSSEKYYLNRPKLSFIINNPVALGATKEFAKETFDTSDSIFSNRNTLILYQKLENFHLKQSDTLAYVDVLLERLNFVQQNSVIENKKLLYNNRLKMLAEEFGNHEAAGIINYQIANNLYNTTTNYNSSKNNSNRIDALKICKKVIQDFPKSEGAYYCSFLKSKIENPVFNFKLEKNNLPNQSILSQVAFKNLKQINISIFKVGINDILYDQSLYYRSYLGMDSIVTKVIKNSKPVKITRYHLPNKNDYYEYTTELDLPQLDIGNYIVVASTEDILDEFKDVLGYGSISITNMALLTRNNNDNLLAKVINRSSGEPIPNIKFLVKKDSTIYKIGLTDSNGEFKLKKALKENLNLKSYIFSSKDTLVDNFSLYRLYNNRSDDDIDEEWTVKPYLYLDRSIYRPGQTVYFKGILTQKKNGISSIVPNVYVTVTAYDTNYNEIKEFRLKTNEYGSVSGEFKLPSPILTGEFTIEMDEDINPDGDDDPFWEDVDYFDYIEQSFSVEEYKRPRFEVIMHPITESFKLGDSIQLKGKAEAFLGSSINNAQVNYTVKRETEYNWLHRNYNYQNQVIKNGSTTTNNSGNFNVDFIATPDSTFTISEKPIFKYVINVDVIDINGETRNTQTQMRLGYHNITLDLSFNENMKVTSKESIKVESKNLNGEVIPSKGTLKIFKLQHPERFLKTRTWELPDIQTLTKEEFISKFPYISYDSTELKENWKKGKMVFEAPLNTEGTSEINLNNLPDWNFGYYVVTSTAVNKQGDSITLEKRFTLKDKEGKLPFASDLINYEIVNHDYAKDGYVQLLFRAALDSTYLNLSTFHKEEAIYEKTVILNKGNNIINIPINHHINDNINIKYYVVKDNRFLSNAFNIFWPTSENLLNIEVLTFRNRLTPDRPETWSFKITGTDKNYDAELLASMYDASLDEFKKHNWNTNINFNENNYYYIPGISQGNYFSNESFRTFLNNSYNHRIAPYKTYRSLNWFGFDFNGSVYLNRRYLSNLAKEKTLRNSEKNSVGAKVKGGAIKGVVTDSNGDPLPGVNVLIKGTSKGTTTDFDGYFTIETEKNDVLVFSFVGMVSTEAIVTGNNVNVSMTEDAQNLEEVVITALGIQREMNLTGSVMSYQVVQDKLQGQVAGVEVQQLNGSENTFRIRGNSSIQNGNKLLYVIDGVLQNEIDLTMNPSDIVDITVIKGRDATALYGSKGVNGVIVITTKKGLEASLAVEPRDNLKETAFFLPHLTTDKNGVVSFNFNSPQALTKWKLMLLAHNKELAVGTLEKTAITQKDLMVIPNPPRFLREGDTITLSAKITNLTNQTLSGISVLQLFDAVNSKPVDVAFENTSPNKTFNTTSKGSTNVSWKLAIPEGIQALQYKIIAKSGNFSDGEENILPVLTNRALVTESKPIWVKPKSKQTVVMEGLKENQSSTLQNHLYSLEYTSNPAWYAIKSLPYLIQYPYDCAEQTFSKFYANSIASHILNSNPKINGVFDSWKKSKTVNSPLETNEELKSILIAETPWLKDVQSESEQKKRLGELFDIAKLAEQELFTLNRLDDLQLKSGAFPWFSGGKANNYITRHIVAGFGHLKQLHVEPEYQYRINALVEKAIKYLDKDLVNNFKKLKKYNKEESKIHLYSGIAHYLYLRSFYLTEHPFNYETKKIVDFYIEKSKKDWKSQNLYTKGMIALYMHRMKFNQVADNIMTSLQESAVQSDENGMYWKENKASWYWYQSPIETQALLIEAFSEIKSDSKIVDELKLWLLKNKRTNSWDSTKATTEATYALLMQGSDWLSVSDNTIITVGSEKIKTKKMDMVKKEAGSGYFKLNWKVDEITSDMAEVTIANKSDMTGYGGVYWEYFEDLDKIKTTEGTPLSIKKELYLNTNTDSGKQLVHINNSTNLNVGDLITVRIEITSEFDMEYIHLKDMRAASLEPIDVLSEYKWQDGLGYFQSTKDTATHFFFDNLPKGTYIFEYNLRVNNSGDFSNGISTLQSMYAPEFSGHTKGIRLKIQ</sequence>